<feature type="transmembrane region" description="Helical" evidence="7">
    <location>
        <begin position="192"/>
        <end position="211"/>
    </location>
</feature>
<dbReference type="AlphaFoldDB" id="A0A3P1X2B3"/>
<evidence type="ECO:0000256" key="1">
    <source>
        <dbReference type="ARBA" id="ARBA00004651"/>
    </source>
</evidence>
<dbReference type="Pfam" id="PF19053">
    <property type="entry name" value="EccD"/>
    <property type="match status" value="1"/>
</dbReference>
<sequence length="436" mass="46158">MGYTRVTVLGTTHKADLVLPDDEPVGSLVPQLLQLLGENIPGGQELSLSTLEGNRLDLGSPLSEQDVAHGSMLRLTTIDGAPHAPEVTDVTDALALTRDDLRDRWTPRAAAAVSAVIAGVLCLIASNLTMPDGIISDPLSGRYHMAVVAALLVAAVWLAWKERILPAQVVAGAALGAMLPLTRIAFHHHLHVFILSVAAAGWLTLGLVVGVGRRRRSALVAAALGILALVVAVIAQRLAWDPHVVAVITVVVALVVLGLLPGIALSISGLTRYDDQSVQGERPPRGEVQRAILEGFSTLTWTVIAVTPPTLLALLTLVDQRRPWALWLTTAVGLAILLRARILPLIPQKVALFLAGGGALLAVLIQHDALTPTHRAGVLAAVVLLLIVFTFHRPSAVVAAKFRRAAEILELLLLIAVVPLTLATLGIFADLLEVFR</sequence>
<evidence type="ECO:0000256" key="3">
    <source>
        <dbReference type="ARBA" id="ARBA00022475"/>
    </source>
</evidence>
<feature type="transmembrane region" description="Helical" evidence="7">
    <location>
        <begin position="350"/>
        <end position="367"/>
    </location>
</feature>
<comment type="similarity">
    <text evidence="2">Belongs to the EccD/Snm4 family.</text>
</comment>
<keyword evidence="3" id="KW-1003">Cell membrane</keyword>
<dbReference type="InterPro" id="IPR044049">
    <property type="entry name" value="EccD_transm"/>
</dbReference>
<dbReference type="OrthoDB" id="3326149at2"/>
<evidence type="ECO:0000313" key="9">
    <source>
        <dbReference type="EMBL" id="RRD50883.1"/>
    </source>
</evidence>
<accession>A0A3P1X2B3</accession>
<protein>
    <submittedName>
        <fullName evidence="9">Type VII secretion integral membrane protein EccD</fullName>
    </submittedName>
</protein>
<feature type="transmembrane region" description="Helical" evidence="7">
    <location>
        <begin position="373"/>
        <end position="391"/>
    </location>
</feature>
<evidence type="ECO:0000256" key="7">
    <source>
        <dbReference type="SAM" id="Phobius"/>
    </source>
</evidence>
<feature type="transmembrane region" description="Helical" evidence="7">
    <location>
        <begin position="167"/>
        <end position="186"/>
    </location>
</feature>
<reference evidence="9 10" key="1">
    <citation type="submission" date="2018-11" db="EMBL/GenBank/DDBJ databases">
        <title>Genomes From Bacteria Associated with the Canine Oral Cavity: a Test Case for Automated Genome-Based Taxonomic Assignment.</title>
        <authorList>
            <person name="Coil D.A."/>
            <person name="Jospin G."/>
            <person name="Darling A.E."/>
            <person name="Wallis C."/>
            <person name="Davis I.J."/>
            <person name="Harris S."/>
            <person name="Eisen J.A."/>
            <person name="Holcombe L.J."/>
            <person name="O'Flynn C."/>
        </authorList>
    </citation>
    <scope>NUCLEOTIDE SEQUENCE [LARGE SCALE GENOMIC DNA]</scope>
    <source>
        <strain evidence="9 10">OH2822_COT-296</strain>
    </source>
</reference>
<comment type="subcellular location">
    <subcellularLocation>
        <location evidence="1">Cell membrane</location>
        <topology evidence="1">Multi-pass membrane protein</topology>
    </subcellularLocation>
</comment>
<keyword evidence="5 7" id="KW-1133">Transmembrane helix</keyword>
<feature type="transmembrane region" description="Helical" evidence="7">
    <location>
        <begin position="291"/>
        <end position="318"/>
    </location>
</feature>
<dbReference type="Gene3D" id="3.10.20.90">
    <property type="entry name" value="Phosphatidylinositol 3-kinase Catalytic Subunit, Chain A, domain 1"/>
    <property type="match status" value="1"/>
</dbReference>
<evidence type="ECO:0000256" key="4">
    <source>
        <dbReference type="ARBA" id="ARBA00022692"/>
    </source>
</evidence>
<dbReference type="InterPro" id="IPR006707">
    <property type="entry name" value="T7SS_EccD"/>
</dbReference>
<gene>
    <name evidence="9" type="primary">eccD</name>
    <name evidence="9" type="ORF">EII35_02205</name>
</gene>
<dbReference type="Proteomes" id="UP000280935">
    <property type="component" value="Unassembled WGS sequence"/>
</dbReference>
<comment type="caution">
    <text evidence="9">The sequence shown here is derived from an EMBL/GenBank/DDBJ whole genome shotgun (WGS) entry which is preliminary data.</text>
</comment>
<feature type="transmembrane region" description="Helical" evidence="7">
    <location>
        <begin position="245"/>
        <end position="270"/>
    </location>
</feature>
<feature type="transmembrane region" description="Helical" evidence="7">
    <location>
        <begin position="109"/>
        <end position="130"/>
    </location>
</feature>
<proteinExistence type="inferred from homology"/>
<feature type="transmembrane region" description="Helical" evidence="7">
    <location>
        <begin position="142"/>
        <end position="160"/>
    </location>
</feature>
<evidence type="ECO:0000256" key="6">
    <source>
        <dbReference type="ARBA" id="ARBA00023136"/>
    </source>
</evidence>
<evidence type="ECO:0000256" key="2">
    <source>
        <dbReference type="ARBA" id="ARBA00006162"/>
    </source>
</evidence>
<name>A0A3P1X2B3_9ACTN</name>
<evidence type="ECO:0000256" key="5">
    <source>
        <dbReference type="ARBA" id="ARBA00022989"/>
    </source>
</evidence>
<feature type="transmembrane region" description="Helical" evidence="7">
    <location>
        <begin position="411"/>
        <end position="429"/>
    </location>
</feature>
<dbReference type="Pfam" id="PF08817">
    <property type="entry name" value="YukD"/>
    <property type="match status" value="1"/>
</dbReference>
<feature type="domain" description="EccD-like transmembrane" evidence="8">
    <location>
        <begin position="171"/>
        <end position="430"/>
    </location>
</feature>
<keyword evidence="6 7" id="KW-0472">Membrane</keyword>
<feature type="transmembrane region" description="Helical" evidence="7">
    <location>
        <begin position="324"/>
        <end position="343"/>
    </location>
</feature>
<dbReference type="NCBIfam" id="TIGR03920">
    <property type="entry name" value="T7SS_EccD"/>
    <property type="match status" value="1"/>
</dbReference>
<feature type="transmembrane region" description="Helical" evidence="7">
    <location>
        <begin position="218"/>
        <end position="239"/>
    </location>
</feature>
<keyword evidence="4 7" id="KW-0812">Transmembrane</keyword>
<evidence type="ECO:0000259" key="8">
    <source>
        <dbReference type="Pfam" id="PF19053"/>
    </source>
</evidence>
<dbReference type="EMBL" id="RQYT01000003">
    <property type="protein sequence ID" value="RRD50883.1"/>
    <property type="molecule type" value="Genomic_DNA"/>
</dbReference>
<dbReference type="RefSeq" id="WP_125226831.1">
    <property type="nucleotide sequence ID" value="NZ_RQYT01000003.1"/>
</dbReference>
<organism evidence="9 10">
    <name type="scientific">Arachnia propionica</name>
    <dbReference type="NCBI Taxonomy" id="1750"/>
    <lineage>
        <taxon>Bacteria</taxon>
        <taxon>Bacillati</taxon>
        <taxon>Actinomycetota</taxon>
        <taxon>Actinomycetes</taxon>
        <taxon>Propionibacteriales</taxon>
        <taxon>Propionibacteriaceae</taxon>
        <taxon>Arachnia</taxon>
    </lineage>
</organism>
<evidence type="ECO:0000313" key="10">
    <source>
        <dbReference type="Proteomes" id="UP000280935"/>
    </source>
</evidence>
<dbReference type="InterPro" id="IPR024962">
    <property type="entry name" value="YukD-like"/>
</dbReference>
<dbReference type="GO" id="GO:0005886">
    <property type="term" value="C:plasma membrane"/>
    <property type="evidence" value="ECO:0007669"/>
    <property type="project" value="UniProtKB-SubCell"/>
</dbReference>